<keyword evidence="3" id="KW-0240">DNA-directed RNA polymerase</keyword>
<protein>
    <submittedName>
        <fullName evidence="3">DNA-directed RNA polymerases I, II and III</fullName>
    </submittedName>
</protein>
<keyword evidence="3" id="KW-0804">Transcription</keyword>
<dbReference type="GO" id="GO:0003899">
    <property type="term" value="F:DNA-directed RNA polymerase activity"/>
    <property type="evidence" value="ECO:0007669"/>
    <property type="project" value="InterPro"/>
</dbReference>
<dbReference type="GO" id="GO:0046872">
    <property type="term" value="F:metal ion binding"/>
    <property type="evidence" value="ECO:0007669"/>
    <property type="project" value="UniProtKB-KW"/>
</dbReference>
<keyword evidence="3" id="KW-0542">Nucleomorph</keyword>
<dbReference type="GO" id="GO:0000428">
    <property type="term" value="C:DNA-directed RNA polymerase complex"/>
    <property type="evidence" value="ECO:0007669"/>
    <property type="project" value="UniProtKB-KW"/>
</dbReference>
<dbReference type="SUPFAM" id="SSF63393">
    <property type="entry name" value="RNA polymerase subunits"/>
    <property type="match status" value="1"/>
</dbReference>
<gene>
    <name evidence="3" type="primary">rpc10</name>
    <name evidence="3" type="ORF">M951_chr385</name>
</gene>
<dbReference type="Proteomes" id="UP000243670">
    <property type="component" value="Nucleomorph 3"/>
</dbReference>
<evidence type="ECO:0000313" key="3">
    <source>
        <dbReference type="EMBL" id="AIB09989.1"/>
    </source>
</evidence>
<dbReference type="AlphaFoldDB" id="A0A060DHJ4"/>
<dbReference type="Pfam" id="PF03604">
    <property type="entry name" value="Zn_ribbon_RPAB4"/>
    <property type="match status" value="1"/>
</dbReference>
<proteinExistence type="predicted"/>
<dbReference type="GO" id="GO:0006351">
    <property type="term" value="P:DNA-templated transcription"/>
    <property type="evidence" value="ECO:0007669"/>
    <property type="project" value="InterPro"/>
</dbReference>
<keyword evidence="1" id="KW-0479">Metal-binding</keyword>
<name>A0A060DHJ4_9EUKA</name>
<evidence type="ECO:0000256" key="2">
    <source>
        <dbReference type="ARBA" id="ARBA00022833"/>
    </source>
</evidence>
<evidence type="ECO:0000256" key="1">
    <source>
        <dbReference type="ARBA" id="ARBA00022723"/>
    </source>
</evidence>
<keyword evidence="2" id="KW-0862">Zinc</keyword>
<organism evidence="3 4">
    <name type="scientific">Lotharella oceanica</name>
    <dbReference type="NCBI Taxonomy" id="641309"/>
    <lineage>
        <taxon>Eukaryota</taxon>
        <taxon>Sar</taxon>
        <taxon>Rhizaria</taxon>
        <taxon>Cercozoa</taxon>
        <taxon>Chlorarachniophyceae</taxon>
        <taxon>Lotharella</taxon>
    </lineage>
</organism>
<dbReference type="InterPro" id="IPR029040">
    <property type="entry name" value="RPABC4/Spt4"/>
</dbReference>
<dbReference type="InterPro" id="IPR006591">
    <property type="entry name" value="RNAP_P/RPABC4"/>
</dbReference>
<geneLocation type="nucleomorph" evidence="3"/>
<reference evidence="3 4" key="1">
    <citation type="journal article" date="2014" name="BMC Genomics">
        <title>Nucleomorph and plastid genome sequences of the chlorarachniophyte Lotharella oceanica: convergent reductive evolution and frequent recombination in nucleomorph-bearing algae.</title>
        <authorList>
            <person name="Tanifuji G."/>
            <person name="Onodera N.T."/>
            <person name="Brown M.W."/>
            <person name="Curtis B.A."/>
            <person name="Roger A.J."/>
            <person name="Ka-Shu Wong G."/>
            <person name="Melkonian M."/>
            <person name="Archibald J.M."/>
        </authorList>
    </citation>
    <scope>NUCLEOTIDE SEQUENCE [LARGE SCALE GENOMIC DNA]</scope>
    <source>
        <strain evidence="3 4">CCMP622</strain>
    </source>
</reference>
<accession>A0A060DHJ4</accession>
<dbReference type="GO" id="GO:0003677">
    <property type="term" value="F:DNA binding"/>
    <property type="evidence" value="ECO:0007669"/>
    <property type="project" value="InterPro"/>
</dbReference>
<sequence length="55" mass="6337">MNKKDKTNSAYIEYICAKCGTINEINVDDEYICSNCLFRILYKKKTIGIKKITAI</sequence>
<dbReference type="Gene3D" id="2.20.28.30">
    <property type="entry name" value="RNA polymerase ii, chain L"/>
    <property type="match status" value="1"/>
</dbReference>
<evidence type="ECO:0000313" key="4">
    <source>
        <dbReference type="Proteomes" id="UP000243670"/>
    </source>
</evidence>
<dbReference type="EMBL" id="CP006629">
    <property type="protein sequence ID" value="AIB09989.1"/>
    <property type="molecule type" value="Genomic_DNA"/>
</dbReference>
<dbReference type="SMART" id="SM00659">
    <property type="entry name" value="RPOLCX"/>
    <property type="match status" value="1"/>
</dbReference>